<dbReference type="InterPro" id="IPR007718">
    <property type="entry name" value="Srp40_C"/>
</dbReference>
<feature type="compositionally biased region" description="Basic and acidic residues" evidence="1">
    <location>
        <begin position="334"/>
        <end position="349"/>
    </location>
</feature>
<dbReference type="InterPro" id="IPR039191">
    <property type="entry name" value="Nopp140-like"/>
</dbReference>
<dbReference type="GO" id="GO:0005730">
    <property type="term" value="C:nucleolus"/>
    <property type="evidence" value="ECO:0007669"/>
    <property type="project" value="InterPro"/>
</dbReference>
<feature type="domain" description="Srp40 C-terminal" evidence="2">
    <location>
        <begin position="394"/>
        <end position="438"/>
    </location>
</feature>
<dbReference type="PROSITE" id="PS50896">
    <property type="entry name" value="LISH"/>
    <property type="match status" value="1"/>
</dbReference>
<dbReference type="PANTHER" id="PTHR23216">
    <property type="entry name" value="NUCLEOLAR AND COILED-BODY PHOSPHOPROTEIN 1"/>
    <property type="match status" value="1"/>
</dbReference>
<feature type="region of interest" description="Disordered" evidence="1">
    <location>
        <begin position="128"/>
        <end position="394"/>
    </location>
</feature>
<evidence type="ECO:0000313" key="4">
    <source>
        <dbReference type="Proteomes" id="UP000187203"/>
    </source>
</evidence>
<dbReference type="STRING" id="93759.A0A1R3KFE1"/>
<dbReference type="SMART" id="SM00667">
    <property type="entry name" value="LisH"/>
    <property type="match status" value="1"/>
</dbReference>
<comment type="caution">
    <text evidence="3">The sequence shown here is derived from an EMBL/GenBank/DDBJ whole genome shotgun (WGS) entry which is preliminary data.</text>
</comment>
<evidence type="ECO:0000256" key="1">
    <source>
        <dbReference type="SAM" id="MobiDB-lite"/>
    </source>
</evidence>
<dbReference type="Proteomes" id="UP000187203">
    <property type="component" value="Unassembled WGS sequence"/>
</dbReference>
<proteinExistence type="predicted"/>
<feature type="compositionally biased region" description="Basic and acidic residues" evidence="1">
    <location>
        <begin position="133"/>
        <end position="163"/>
    </location>
</feature>
<sequence length="557" mass="62209">MLASKPSPALIALKPRQVVLSSNSTKTMKNKGSPLSLDSHQKSLLLLSVANFLQRNSFSKTLKKFLSEAQIQKNYLTGSSLDLEEMCCKYLAMSDNSKPKLSSEQFQDMLANGNGDGQVGSTYAVENATKKNKGGDESSKVDKSANSKKREEQVSREASKASSDDIIGQSQLNESDKKQKEKKKKKSKVDSESHVDAECLGGESEKSKVAVSTESNIVSGAGIENKTKDKKKRKNKLTSDFHFGHVDQHGSEDKQQAVTNASDISLEDKTSKSKAKKKTKDDAEVLEEEKSKENNKNGMSKEDLTIVDGKGSKKRKRLDSVVHDSHPVLENGIEDSKRRKTESSEEQYSKLDSSVGAEKQLNNQENESIEKTVNNSAQKSSKKQQNGSVQPKKPFQRVNADEVVFVDKRLEDNSYWAKDGAEIGYGAKAQEVLGQVRGSIVDPKFWYVINGLVMFGMVLLENVHFQITSTSTAHPKPLSKLSKYTNPLLFLSILKLEEMEERPKKKYKEETGQEVDKGEWSLWDFRHEKTKKKRGSYRGGQIDLQSHSIKFNYSDDE</sequence>
<dbReference type="InterPro" id="IPR006594">
    <property type="entry name" value="LisH"/>
</dbReference>
<evidence type="ECO:0000259" key="2">
    <source>
        <dbReference type="Pfam" id="PF05022"/>
    </source>
</evidence>
<dbReference type="AlphaFoldDB" id="A0A1R3KFE1"/>
<dbReference type="EMBL" id="AWUE01013868">
    <property type="protein sequence ID" value="OMP05769.1"/>
    <property type="molecule type" value="Genomic_DNA"/>
</dbReference>
<reference evidence="4" key="1">
    <citation type="submission" date="2013-09" db="EMBL/GenBank/DDBJ databases">
        <title>Corchorus olitorius genome sequencing.</title>
        <authorList>
            <person name="Alam M."/>
            <person name="Haque M.S."/>
            <person name="Islam M.S."/>
            <person name="Emdad E.M."/>
            <person name="Islam M.M."/>
            <person name="Ahmed B."/>
            <person name="Halim A."/>
            <person name="Hossen Q.M.M."/>
            <person name="Hossain M.Z."/>
            <person name="Ahmed R."/>
            <person name="Khan M.M."/>
            <person name="Islam R."/>
            <person name="Rashid M.M."/>
            <person name="Khan S.A."/>
            <person name="Rahman M.S."/>
            <person name="Alam M."/>
            <person name="Yahiya A.S."/>
            <person name="Khan M.S."/>
            <person name="Azam M.S."/>
            <person name="Haque T."/>
            <person name="Lashkar M.Z.H."/>
            <person name="Akhand A.I."/>
            <person name="Morshed G."/>
            <person name="Roy S."/>
            <person name="Uddin K.S."/>
            <person name="Rabeya T."/>
            <person name="Hossain A.S."/>
            <person name="Chowdhury A."/>
            <person name="Snigdha A.R."/>
            <person name="Mortoza M.S."/>
            <person name="Matin S.A."/>
            <person name="Hoque S.M.E."/>
            <person name="Islam M.K."/>
            <person name="Roy D.K."/>
            <person name="Haider R."/>
            <person name="Moosa M.M."/>
            <person name="Elias S.M."/>
            <person name="Hasan A.M."/>
            <person name="Jahan S."/>
            <person name="Shafiuddin M."/>
            <person name="Mahmood N."/>
            <person name="Shommy N.S."/>
        </authorList>
    </citation>
    <scope>NUCLEOTIDE SEQUENCE [LARGE SCALE GENOMIC DNA]</scope>
    <source>
        <strain evidence="4">cv. O-4</strain>
    </source>
</reference>
<feature type="compositionally biased region" description="Basic and acidic residues" evidence="1">
    <location>
        <begin position="279"/>
        <end position="304"/>
    </location>
</feature>
<dbReference type="OrthoDB" id="5599646at2759"/>
<dbReference type="Pfam" id="PF05022">
    <property type="entry name" value="SRP40_C"/>
    <property type="match status" value="2"/>
</dbReference>
<feature type="compositionally biased region" description="Basic and acidic residues" evidence="1">
    <location>
        <begin position="318"/>
        <end position="327"/>
    </location>
</feature>
<feature type="compositionally biased region" description="Polar residues" evidence="1">
    <location>
        <begin position="360"/>
        <end position="389"/>
    </location>
</feature>
<feature type="compositionally biased region" description="Basic and acidic residues" evidence="1">
    <location>
        <begin position="188"/>
        <end position="208"/>
    </location>
</feature>
<organism evidence="3 4">
    <name type="scientific">Corchorus olitorius</name>
    <dbReference type="NCBI Taxonomy" id="93759"/>
    <lineage>
        <taxon>Eukaryota</taxon>
        <taxon>Viridiplantae</taxon>
        <taxon>Streptophyta</taxon>
        <taxon>Embryophyta</taxon>
        <taxon>Tracheophyta</taxon>
        <taxon>Spermatophyta</taxon>
        <taxon>Magnoliopsida</taxon>
        <taxon>eudicotyledons</taxon>
        <taxon>Gunneridae</taxon>
        <taxon>Pentapetalae</taxon>
        <taxon>rosids</taxon>
        <taxon>malvids</taxon>
        <taxon>Malvales</taxon>
        <taxon>Malvaceae</taxon>
        <taxon>Grewioideae</taxon>
        <taxon>Apeibeae</taxon>
        <taxon>Corchorus</taxon>
    </lineage>
</organism>
<keyword evidence="4" id="KW-1185">Reference proteome</keyword>
<evidence type="ECO:0000313" key="3">
    <source>
        <dbReference type="EMBL" id="OMP05769.1"/>
    </source>
</evidence>
<name>A0A1R3KFE1_9ROSI</name>
<feature type="domain" description="Srp40 C-terminal" evidence="2">
    <location>
        <begin position="524"/>
        <end position="551"/>
    </location>
</feature>
<accession>A0A1R3KFE1</accession>
<gene>
    <name evidence="3" type="ORF">COLO4_08570</name>
</gene>
<dbReference type="PANTHER" id="PTHR23216:SF1">
    <property type="entry name" value="NUCLEOLAR AND COILED-BODY PHOSPHOPROTEIN 1"/>
    <property type="match status" value="1"/>
</dbReference>
<protein>
    <recommendedName>
        <fullName evidence="2">Srp40 C-terminal domain-containing protein</fullName>
    </recommendedName>
</protein>
<feature type="compositionally biased region" description="Basic and acidic residues" evidence="1">
    <location>
        <begin position="237"/>
        <end position="255"/>
    </location>
</feature>